<dbReference type="Proteomes" id="UP000315496">
    <property type="component" value="Chromosome 4"/>
</dbReference>
<dbReference type="EMBL" id="VDLU01000004">
    <property type="protein sequence ID" value="TNJ26953.1"/>
    <property type="molecule type" value="Genomic_DNA"/>
</dbReference>
<accession>A0A4Z1SZ68</accession>
<gene>
    <name evidence="1" type="ORF">GMRT_15080</name>
</gene>
<name>A0A4Z1SZ68_GIAMU</name>
<dbReference type="VEuPathDB" id="GiardiaDB:GMRT_15080"/>
<protein>
    <submittedName>
        <fullName evidence="1">Uncharacterized protein</fullName>
    </submittedName>
</protein>
<proteinExistence type="predicted"/>
<evidence type="ECO:0000313" key="2">
    <source>
        <dbReference type="Proteomes" id="UP000315496"/>
    </source>
</evidence>
<dbReference type="OrthoDB" id="10250628at2759"/>
<keyword evidence="2" id="KW-1185">Reference proteome</keyword>
<reference evidence="1 2" key="1">
    <citation type="submission" date="2019-05" db="EMBL/GenBank/DDBJ databases">
        <title>The compact genome of Giardia muris reveals important steps in the evolution of intestinal protozoan parasites.</title>
        <authorList>
            <person name="Xu F."/>
            <person name="Jimenez-Gonzalez A."/>
            <person name="Einarsson E."/>
            <person name="Astvaldsson A."/>
            <person name="Peirasmaki D."/>
            <person name="Eckmann L."/>
            <person name="Andersson J.O."/>
            <person name="Svard S.G."/>
            <person name="Jerlstrom-Hultqvist J."/>
        </authorList>
    </citation>
    <scope>NUCLEOTIDE SEQUENCE [LARGE SCALE GENOMIC DNA]</scope>
    <source>
        <strain evidence="1 2">Roberts-Thomson</strain>
    </source>
</reference>
<sequence length="692" mass="77913">MLPYTQRTPAQQLYWSLFDEGAALNTVETNIEEDALEKLLRQRTLAHELAHGDSLVIEYFSRPQIFIRLLDLSFGPGDGDSGNPCRREAAQLLCDMCKSPKLMTAYAGAPDVIDAFFRCLHRCLLPHVTTVEELEAYDFSTAPATPDPSCFGLLTVAHTFITALMRDNDRTYLFVQTLLSSPRNVTVWLATLHVPGMADALAMLLSSHRIRRERTKAAVGELCEKQGIITKLQRIVTQRVVYKGGKLVTCLPYIAYVEGAVAVLCHILRHSVPFLADSVVTHYKRFLDVCVREGADEYADLRLRHTGMVIIYILRYLTVKNLYLYVSMSEELEELPAHTLSKRNHEFLGLCAMATATTTNHLTPLGIAAIDEYEEKHMPAFLDIIHVLLTLLSTFSNRSGVHQYFILSLVASCLALINPIRQALERIAEGGDLEELRPDVYQIKLGEDVALPQFLAADLAEDATITAYNCNYFQVGEDAMLAMPLNIGLFYSQALARYTVGHVFEVMKLHPNSTLIQVAGGRIVMALLEFSISSYEIQPCDLQRLLTNICAAGKDVVVPEEYRDSNSFIISFRSIIRESIRLVSGAAYAILYDMRVTDVFGDDLALEIQDTESVPRTLEELQHFERHGVDIKYRGAYKYIARHKAFKSLCERVVPTTDLLRPQDLPQSWCASAFYDEDIENPNVLERYFEGV</sequence>
<dbReference type="AlphaFoldDB" id="A0A4Z1SZ68"/>
<organism evidence="1 2">
    <name type="scientific">Giardia muris</name>
    <dbReference type="NCBI Taxonomy" id="5742"/>
    <lineage>
        <taxon>Eukaryota</taxon>
        <taxon>Metamonada</taxon>
        <taxon>Diplomonadida</taxon>
        <taxon>Hexamitidae</taxon>
        <taxon>Giardiinae</taxon>
        <taxon>Giardia</taxon>
    </lineage>
</organism>
<comment type="caution">
    <text evidence="1">The sequence shown here is derived from an EMBL/GenBank/DDBJ whole genome shotgun (WGS) entry which is preliminary data.</text>
</comment>
<evidence type="ECO:0000313" key="1">
    <source>
        <dbReference type="EMBL" id="TNJ26953.1"/>
    </source>
</evidence>